<evidence type="ECO:0000256" key="2">
    <source>
        <dbReference type="ARBA" id="ARBA00022723"/>
    </source>
</evidence>
<dbReference type="Proteomes" id="UP001595973">
    <property type="component" value="Unassembled WGS sequence"/>
</dbReference>
<dbReference type="PANTHER" id="PTHR12629">
    <property type="entry name" value="DIPHOSPHOINOSITOL POLYPHOSPHATE PHOSPHOHYDROLASE"/>
    <property type="match status" value="1"/>
</dbReference>
<gene>
    <name evidence="6" type="ORF">ACFO5X_00650</name>
</gene>
<evidence type="ECO:0000256" key="4">
    <source>
        <dbReference type="ARBA" id="ARBA00022842"/>
    </source>
</evidence>
<keyword evidence="2" id="KW-0479">Metal-binding</keyword>
<evidence type="ECO:0000259" key="5">
    <source>
        <dbReference type="PROSITE" id="PS51462"/>
    </source>
</evidence>
<comment type="caution">
    <text evidence="6">The sequence shown here is derived from an EMBL/GenBank/DDBJ whole genome shotgun (WGS) entry which is preliminary data.</text>
</comment>
<comment type="cofactor">
    <cofactor evidence="1">
        <name>Mg(2+)</name>
        <dbReference type="ChEBI" id="CHEBI:18420"/>
    </cofactor>
</comment>
<dbReference type="Pfam" id="PF00293">
    <property type="entry name" value="NUDIX"/>
    <property type="match status" value="1"/>
</dbReference>
<dbReference type="SUPFAM" id="SSF55811">
    <property type="entry name" value="Nudix"/>
    <property type="match status" value="1"/>
</dbReference>
<dbReference type="GO" id="GO:0016787">
    <property type="term" value="F:hydrolase activity"/>
    <property type="evidence" value="ECO:0007669"/>
    <property type="project" value="UniProtKB-KW"/>
</dbReference>
<organism evidence="6 7">
    <name type="scientific">Seohaeicola nanhaiensis</name>
    <dbReference type="NCBI Taxonomy" id="1387282"/>
    <lineage>
        <taxon>Bacteria</taxon>
        <taxon>Pseudomonadati</taxon>
        <taxon>Pseudomonadota</taxon>
        <taxon>Alphaproteobacteria</taxon>
        <taxon>Rhodobacterales</taxon>
        <taxon>Roseobacteraceae</taxon>
        <taxon>Seohaeicola</taxon>
    </lineage>
</organism>
<sequence length="158" mass="17323">MAVQAPSADSSATEEEIGRQFAALCFTTVRGKTRVLLITSRGTGRWIVPKGWKVEGATAAGSAAREAWEEAGVVGRIYDHCLGTYSYIKLDDKGPDLPCKAQIFPVKVLSLKGDFPERNQRRRKWFSLKKAAELVDEPELAEILRSFDPGTLPAAVKS</sequence>
<dbReference type="InterPro" id="IPR000086">
    <property type="entry name" value="NUDIX_hydrolase_dom"/>
</dbReference>
<keyword evidence="4" id="KW-0460">Magnesium</keyword>
<keyword evidence="7" id="KW-1185">Reference proteome</keyword>
<keyword evidence="3 6" id="KW-0378">Hydrolase</keyword>
<evidence type="ECO:0000313" key="6">
    <source>
        <dbReference type="EMBL" id="MFC4667047.1"/>
    </source>
</evidence>
<dbReference type="InterPro" id="IPR015797">
    <property type="entry name" value="NUDIX_hydrolase-like_dom_sf"/>
</dbReference>
<dbReference type="PANTHER" id="PTHR12629:SF0">
    <property type="entry name" value="DIPHOSPHOINOSITOL-POLYPHOSPHATE DIPHOSPHATASE"/>
    <property type="match status" value="1"/>
</dbReference>
<evidence type="ECO:0000256" key="1">
    <source>
        <dbReference type="ARBA" id="ARBA00001946"/>
    </source>
</evidence>
<accession>A0ABV9KA25</accession>
<dbReference type="Gene3D" id="3.90.79.10">
    <property type="entry name" value="Nucleoside Triphosphate Pyrophosphohydrolase"/>
    <property type="match status" value="1"/>
</dbReference>
<evidence type="ECO:0000256" key="3">
    <source>
        <dbReference type="ARBA" id="ARBA00022801"/>
    </source>
</evidence>
<dbReference type="RefSeq" id="WP_380714925.1">
    <property type="nucleotide sequence ID" value="NZ_JBHSGI010000002.1"/>
</dbReference>
<feature type="domain" description="Nudix hydrolase" evidence="5">
    <location>
        <begin position="18"/>
        <end position="148"/>
    </location>
</feature>
<reference evidence="7" key="1">
    <citation type="journal article" date="2019" name="Int. J. Syst. Evol. Microbiol.">
        <title>The Global Catalogue of Microorganisms (GCM) 10K type strain sequencing project: providing services to taxonomists for standard genome sequencing and annotation.</title>
        <authorList>
            <consortium name="The Broad Institute Genomics Platform"/>
            <consortium name="The Broad Institute Genome Sequencing Center for Infectious Disease"/>
            <person name="Wu L."/>
            <person name="Ma J."/>
        </authorList>
    </citation>
    <scope>NUCLEOTIDE SEQUENCE [LARGE SCALE GENOMIC DNA]</scope>
    <source>
        <strain evidence="7">CGMCC 4.7283</strain>
    </source>
</reference>
<dbReference type="CDD" id="cd04666">
    <property type="entry name" value="NUDIX_DIPP2_like_Nudt4"/>
    <property type="match status" value="1"/>
</dbReference>
<dbReference type="InterPro" id="IPR047198">
    <property type="entry name" value="DDP-like_NUDIX"/>
</dbReference>
<dbReference type="EMBL" id="JBHSGI010000002">
    <property type="protein sequence ID" value="MFC4667047.1"/>
    <property type="molecule type" value="Genomic_DNA"/>
</dbReference>
<proteinExistence type="predicted"/>
<dbReference type="PROSITE" id="PS51462">
    <property type="entry name" value="NUDIX"/>
    <property type="match status" value="1"/>
</dbReference>
<name>A0ABV9KA25_9RHOB</name>
<evidence type="ECO:0000313" key="7">
    <source>
        <dbReference type="Proteomes" id="UP001595973"/>
    </source>
</evidence>
<protein>
    <submittedName>
        <fullName evidence="6">NUDIX hydrolase</fullName>
    </submittedName>
</protein>